<feature type="transmembrane region" description="Helical" evidence="10">
    <location>
        <begin position="92"/>
        <end position="115"/>
    </location>
</feature>
<protein>
    <recommendedName>
        <fullName evidence="10">Glycerol-3-phosphate acyltransferase</fullName>
    </recommendedName>
    <alternativeName>
        <fullName evidence="10">Acyl-PO4 G3P acyltransferase</fullName>
    </alternativeName>
    <alternativeName>
        <fullName evidence="10">Acyl-phosphate--glycerol-3-phosphate acyltransferase</fullName>
    </alternativeName>
    <alternativeName>
        <fullName evidence="10">G3P acyltransferase</fullName>
        <shortName evidence="10">GPAT</shortName>
        <ecNumber evidence="10">2.3.1.275</ecNumber>
    </alternativeName>
    <alternativeName>
        <fullName evidence="10">Lysophosphatidic acid synthase</fullName>
        <shortName evidence="10">LPA synthase</shortName>
    </alternativeName>
</protein>
<keyword evidence="7 10" id="KW-0472">Membrane</keyword>
<keyword evidence="9 10" id="KW-1208">Phospholipid metabolism</keyword>
<dbReference type="UniPathway" id="UPA00085"/>
<dbReference type="SMART" id="SM01207">
    <property type="entry name" value="G3P_acyltransf"/>
    <property type="match status" value="1"/>
</dbReference>
<keyword evidence="6 10" id="KW-0443">Lipid metabolism</keyword>
<reference evidence="11 12" key="2">
    <citation type="submission" date="2009-02" db="EMBL/GenBank/DDBJ databases">
        <title>Draft genome sequence of Clostridium methylpentosum (DSM 5476).</title>
        <authorList>
            <person name="Sudarsanam P."/>
            <person name="Ley R."/>
            <person name="Guruge J."/>
            <person name="Turnbaugh P.J."/>
            <person name="Mahowald M."/>
            <person name="Liep D."/>
            <person name="Gordon J."/>
        </authorList>
    </citation>
    <scope>NUCLEOTIDE SEQUENCE [LARGE SCALE GENOMIC DNA]</scope>
    <source>
        <strain evidence="11 12">DSM 5476</strain>
    </source>
</reference>
<keyword evidence="5 10" id="KW-1133">Transmembrane helix</keyword>
<evidence type="ECO:0000256" key="9">
    <source>
        <dbReference type="ARBA" id="ARBA00023264"/>
    </source>
</evidence>
<organism evidence="11 12">
    <name type="scientific">[Clostridium] methylpentosum DSM 5476</name>
    <dbReference type="NCBI Taxonomy" id="537013"/>
    <lineage>
        <taxon>Bacteria</taxon>
        <taxon>Bacillati</taxon>
        <taxon>Bacillota</taxon>
        <taxon>Clostridia</taxon>
        <taxon>Eubacteriales</taxon>
        <taxon>Oscillospiraceae</taxon>
        <taxon>Oscillospiraceae incertae sedis</taxon>
    </lineage>
</organism>
<dbReference type="Proteomes" id="UP000003340">
    <property type="component" value="Unassembled WGS sequence"/>
</dbReference>
<evidence type="ECO:0000256" key="7">
    <source>
        <dbReference type="ARBA" id="ARBA00023136"/>
    </source>
</evidence>
<dbReference type="HOGENOM" id="CLU_081254_4_0_9"/>
<evidence type="ECO:0000256" key="6">
    <source>
        <dbReference type="ARBA" id="ARBA00023098"/>
    </source>
</evidence>
<dbReference type="AlphaFoldDB" id="C0EFM9"/>
<keyword evidence="11" id="KW-0012">Acyltransferase</keyword>
<feature type="transmembrane region" description="Helical" evidence="10">
    <location>
        <begin position="152"/>
        <end position="171"/>
    </location>
</feature>
<comment type="subcellular location">
    <subcellularLocation>
        <location evidence="10">Cell membrane</location>
        <topology evidence="10">Multi-pass membrane protein</topology>
    </subcellularLocation>
</comment>
<feature type="transmembrane region" description="Helical" evidence="10">
    <location>
        <begin position="121"/>
        <end position="145"/>
    </location>
</feature>
<dbReference type="HAMAP" id="MF_01043">
    <property type="entry name" value="PlsY"/>
    <property type="match status" value="1"/>
</dbReference>
<keyword evidence="12" id="KW-1185">Reference proteome</keyword>
<dbReference type="eggNOG" id="COG0344">
    <property type="taxonomic scope" value="Bacteria"/>
</dbReference>
<keyword evidence="2 10" id="KW-0444">Lipid biosynthesis</keyword>
<dbReference type="GO" id="GO:0043772">
    <property type="term" value="F:acyl-phosphate glycerol-3-phosphate acyltransferase activity"/>
    <property type="evidence" value="ECO:0007669"/>
    <property type="project" value="UniProtKB-UniRule"/>
</dbReference>
<dbReference type="STRING" id="537013.CLOSTMETH_02671"/>
<evidence type="ECO:0000313" key="12">
    <source>
        <dbReference type="Proteomes" id="UP000003340"/>
    </source>
</evidence>
<comment type="function">
    <text evidence="10">Catalyzes the transfer of an acyl group from acyl-phosphate (acyl-PO(4)) to glycerol-3-phosphate (G3P) to form lysophosphatidic acid (LPA). This enzyme utilizes acyl-phosphate as fatty acyl donor, but not acyl-CoA or acyl-ACP.</text>
</comment>
<evidence type="ECO:0000256" key="10">
    <source>
        <dbReference type="HAMAP-Rule" id="MF_01043"/>
    </source>
</evidence>
<evidence type="ECO:0000256" key="3">
    <source>
        <dbReference type="ARBA" id="ARBA00022679"/>
    </source>
</evidence>
<comment type="caution">
    <text evidence="11">The sequence shown here is derived from an EMBL/GenBank/DDBJ whole genome shotgun (WGS) entry which is preliminary data.</text>
</comment>
<keyword evidence="3 10" id="KW-0808">Transferase</keyword>
<evidence type="ECO:0000256" key="2">
    <source>
        <dbReference type="ARBA" id="ARBA00022516"/>
    </source>
</evidence>
<accession>C0EFM9</accession>
<evidence type="ECO:0000256" key="4">
    <source>
        <dbReference type="ARBA" id="ARBA00022692"/>
    </source>
</evidence>
<dbReference type="PANTHER" id="PTHR30309:SF0">
    <property type="entry name" value="GLYCEROL-3-PHOSPHATE ACYLTRANSFERASE-RELATED"/>
    <property type="match status" value="1"/>
</dbReference>
<dbReference type="Pfam" id="PF02660">
    <property type="entry name" value="G3P_acyltransf"/>
    <property type="match status" value="1"/>
</dbReference>
<dbReference type="InterPro" id="IPR003811">
    <property type="entry name" value="G3P_acylTferase_PlsY"/>
</dbReference>
<keyword evidence="8 10" id="KW-0594">Phospholipid biosynthesis</keyword>
<feature type="transmembrane region" description="Helical" evidence="10">
    <location>
        <begin position="177"/>
        <end position="199"/>
    </location>
</feature>
<sequence>MQISVQLVVSVLLSAIAAYLIGSINFALVISGAVYKKDIRNYGSGNAGMTNMLRTFGKLPALFTLIGDLGKGVVAILLSRLLFYLFMGVDSFLLGSYIAGVFALLGHVFPIYYGFKGGKGILVTAGILLMIDPIVCGIIFGVFLIVFACSRIISLSSISAAAAYPIATLVLRLVQHAAVHTVVLHTLLSAMIGALVIYLHRGNIKRLLAGEEPKIGQKSKHKN</sequence>
<dbReference type="NCBIfam" id="TIGR00023">
    <property type="entry name" value="glycerol-3-phosphate 1-O-acyltransferase PlsY"/>
    <property type="match status" value="1"/>
</dbReference>
<gene>
    <name evidence="10 11" type="primary">plsY</name>
    <name evidence="11" type="ORF">CLOSTMETH_02671</name>
</gene>
<dbReference type="EMBL" id="ACEC01000093">
    <property type="protein sequence ID" value="EEG29658.1"/>
    <property type="molecule type" value="Genomic_DNA"/>
</dbReference>
<evidence type="ECO:0000256" key="5">
    <source>
        <dbReference type="ARBA" id="ARBA00022989"/>
    </source>
</evidence>
<dbReference type="GO" id="GO:0005886">
    <property type="term" value="C:plasma membrane"/>
    <property type="evidence" value="ECO:0007669"/>
    <property type="project" value="UniProtKB-SubCell"/>
</dbReference>
<dbReference type="PANTHER" id="PTHR30309">
    <property type="entry name" value="INNER MEMBRANE PROTEIN YGIH"/>
    <property type="match status" value="1"/>
</dbReference>
<comment type="subunit">
    <text evidence="10">Probably interacts with PlsX.</text>
</comment>
<comment type="pathway">
    <text evidence="10">Lipid metabolism; phospholipid metabolism.</text>
</comment>
<comment type="similarity">
    <text evidence="10">Belongs to the PlsY family.</text>
</comment>
<reference evidence="11 12" key="1">
    <citation type="submission" date="2009-01" db="EMBL/GenBank/DDBJ databases">
        <authorList>
            <person name="Fulton L."/>
            <person name="Clifton S."/>
            <person name="Fulton B."/>
            <person name="Xu J."/>
            <person name="Minx P."/>
            <person name="Pepin K.H."/>
            <person name="Johnson M."/>
            <person name="Bhonagiri V."/>
            <person name="Nash W.E."/>
            <person name="Mardis E.R."/>
            <person name="Wilson R.K."/>
        </authorList>
    </citation>
    <scope>NUCLEOTIDE SEQUENCE [LARGE SCALE GENOMIC DNA]</scope>
    <source>
        <strain evidence="11 12">DSM 5476</strain>
    </source>
</reference>
<keyword evidence="4 10" id="KW-0812">Transmembrane</keyword>
<name>C0EFM9_9FIRM</name>
<feature type="transmembrane region" description="Helical" evidence="10">
    <location>
        <begin position="7"/>
        <end position="35"/>
    </location>
</feature>
<dbReference type="GO" id="GO:0008654">
    <property type="term" value="P:phospholipid biosynthetic process"/>
    <property type="evidence" value="ECO:0007669"/>
    <property type="project" value="UniProtKB-UniRule"/>
</dbReference>
<evidence type="ECO:0000256" key="8">
    <source>
        <dbReference type="ARBA" id="ARBA00023209"/>
    </source>
</evidence>
<evidence type="ECO:0000313" key="11">
    <source>
        <dbReference type="EMBL" id="EEG29658.1"/>
    </source>
</evidence>
<evidence type="ECO:0000256" key="1">
    <source>
        <dbReference type="ARBA" id="ARBA00022475"/>
    </source>
</evidence>
<keyword evidence="1 10" id="KW-1003">Cell membrane</keyword>
<feature type="transmembrane region" description="Helical" evidence="10">
    <location>
        <begin position="61"/>
        <end position="85"/>
    </location>
</feature>
<comment type="catalytic activity">
    <reaction evidence="10">
        <text>an acyl phosphate + sn-glycerol 3-phosphate = a 1-acyl-sn-glycero-3-phosphate + phosphate</text>
        <dbReference type="Rhea" id="RHEA:34075"/>
        <dbReference type="ChEBI" id="CHEBI:43474"/>
        <dbReference type="ChEBI" id="CHEBI:57597"/>
        <dbReference type="ChEBI" id="CHEBI:57970"/>
        <dbReference type="ChEBI" id="CHEBI:59918"/>
        <dbReference type="EC" id="2.3.1.275"/>
    </reaction>
</comment>
<proteinExistence type="inferred from homology"/>
<dbReference type="EC" id="2.3.1.275" evidence="10"/>